<dbReference type="Proteomes" id="UP000032250">
    <property type="component" value="Unassembled WGS sequence"/>
</dbReference>
<comment type="caution">
    <text evidence="1">The sequence shown here is derived from an EMBL/GenBank/DDBJ whole genome shotgun (WGS) entry which is preliminary data.</text>
</comment>
<proteinExistence type="predicted"/>
<sequence length="136" mass="16056">MLKIDLGYWQLSCAGDVMNKAWKIVRKSKCSISIALKNSWKIFKKYFKNISTSHKEYKYKLVINKQQFTLSSKDNDLDNIVEESLEKIAEVKGKSFIYKIGDSFYEKYDQLLSKLKKKGSLTFYQDIFLIKMRDSH</sequence>
<geneLocation type="plasmid" evidence="1">
    <name>p_B2_450</name>
</geneLocation>
<dbReference type="AlphaFoldDB" id="A0A0D1BS10"/>
<accession>A0A0D1BS10</accession>
<organism evidence="1 2">
    <name type="scientific">Clostridium botulinum B2 450</name>
    <dbReference type="NCBI Taxonomy" id="1379739"/>
    <lineage>
        <taxon>Bacteria</taxon>
        <taxon>Bacillati</taxon>
        <taxon>Bacillota</taxon>
        <taxon>Clostridia</taxon>
        <taxon>Eubacteriales</taxon>
        <taxon>Clostridiaceae</taxon>
        <taxon>Clostridium</taxon>
    </lineage>
</organism>
<dbReference type="PATRIC" id="fig|1379739.3.peg.75"/>
<protein>
    <submittedName>
        <fullName evidence="1">Uncharacterized protein</fullName>
    </submittedName>
</protein>
<dbReference type="HOGENOM" id="CLU_1871778_0_0_9"/>
<name>A0A0D1BS10_CLOBO</name>
<reference evidence="1 2" key="1">
    <citation type="submission" date="2014-06" db="EMBL/GenBank/DDBJ databases">
        <title>Genome characterization of distinct group I Clostridium botulinum lineages.</title>
        <authorList>
            <person name="Giordani F."/>
            <person name="Anselmo A."/>
            <person name="Fillo S."/>
            <person name="Palozzi A.M."/>
            <person name="Fortunato A."/>
            <person name="Gentile B."/>
            <person name="Ciammaruconi A."/>
            <person name="Anniballi F."/>
            <person name="De Medici D."/>
            <person name="Lista F."/>
        </authorList>
    </citation>
    <scope>NUCLEOTIDE SEQUENCE [LARGE SCALE GENOMIC DNA]</scope>
    <source>
        <strain evidence="1 2">B2 450</strain>
        <plasmid evidence="1">p_B2_450</plasmid>
    </source>
</reference>
<gene>
    <name evidence="1" type="ORF">N495_19490</name>
</gene>
<dbReference type="RefSeq" id="WP_033066591.1">
    <property type="nucleotide sequence ID" value="NZ_JXSU01000010.1"/>
</dbReference>
<evidence type="ECO:0000313" key="1">
    <source>
        <dbReference type="EMBL" id="KIS21591.1"/>
    </source>
</evidence>
<keyword evidence="1" id="KW-0614">Plasmid</keyword>
<evidence type="ECO:0000313" key="2">
    <source>
        <dbReference type="Proteomes" id="UP000032250"/>
    </source>
</evidence>
<dbReference type="EMBL" id="JXSU01000010">
    <property type="protein sequence ID" value="KIS21591.1"/>
    <property type="molecule type" value="Genomic_DNA"/>
</dbReference>